<dbReference type="EMBL" id="JAIQUM010000018">
    <property type="protein sequence ID" value="MBZ5750634.1"/>
    <property type="molecule type" value="Genomic_DNA"/>
</dbReference>
<keyword evidence="1" id="KW-0175">Coiled coil</keyword>
<reference evidence="2" key="1">
    <citation type="submission" date="2024-05" db="EMBL/GenBank/DDBJ databases">
        <title>Metabacillus sp. nov., isolated from the rhizosphere soil of tomato plants.</title>
        <authorList>
            <person name="Ma R."/>
        </authorList>
    </citation>
    <scope>NUCLEOTIDE SEQUENCE</scope>
    <source>
        <strain evidence="2">DBTR6</strain>
    </source>
</reference>
<protein>
    <recommendedName>
        <fullName evidence="4">Transposase</fullName>
    </recommendedName>
</protein>
<sequence length="441" mass="51318">MAKKKSSLTFTYIGVMEKSDDVETIMLDEIMRKFQSGKRYLRERIFEGKNRKEAVDMAKPLFINNSRYMRDAFLEAEASISSQKELLPTYIQQNQSKIATLNEQINKLANSKKRNKDEKIKYKQSRLKKLTKQNNYYQYHLDNGTVPKMVDGSKQMFKELVHKKITKEEWRDARSNAVYSRGEKSKGGNENIKLSYLGENLFEMRVLNPFSDKRGDRLSFVVYFPDKFVFSMAFYLETGKSYSVRILRRKDKYEVHFAIEEENSCEPTFEKGIAGLDVNPTNLSVTIVYPNGNFRVSKVFWMHDLTTVSADKRDWIIQQTVVEMLMWVKSFGVDTLSMEELKFLQQNKNASFNRMASNFSYSNITKTLISTCFKENIALIQVKPYYSSFIGKMKYQQTYGLSIHQSAAFVLARRGLGFEEKIPKELLSVLFAKEAKKGQPL</sequence>
<comment type="caution">
    <text evidence="2">The sequence shown here is derived from an EMBL/GenBank/DDBJ whole genome shotgun (WGS) entry which is preliminary data.</text>
</comment>
<gene>
    <name evidence="2" type="ORF">K9V48_10310</name>
</gene>
<accession>A0ABS7UQZ3</accession>
<evidence type="ECO:0000313" key="2">
    <source>
        <dbReference type="EMBL" id="MBZ5750634.1"/>
    </source>
</evidence>
<feature type="non-terminal residue" evidence="2">
    <location>
        <position position="441"/>
    </location>
</feature>
<name>A0ABS7UQZ3_9BACI</name>
<keyword evidence="3" id="KW-1185">Reference proteome</keyword>
<dbReference type="RefSeq" id="WP_224138922.1">
    <property type="nucleotide sequence ID" value="NZ_JAIQUM010000018.1"/>
</dbReference>
<proteinExistence type="predicted"/>
<evidence type="ECO:0000256" key="1">
    <source>
        <dbReference type="SAM" id="Coils"/>
    </source>
</evidence>
<organism evidence="2 3">
    <name type="scientific">Metabacillus rhizolycopersici</name>
    <dbReference type="NCBI Taxonomy" id="2875709"/>
    <lineage>
        <taxon>Bacteria</taxon>
        <taxon>Bacillati</taxon>
        <taxon>Bacillota</taxon>
        <taxon>Bacilli</taxon>
        <taxon>Bacillales</taxon>
        <taxon>Bacillaceae</taxon>
        <taxon>Metabacillus</taxon>
    </lineage>
</organism>
<evidence type="ECO:0000313" key="3">
    <source>
        <dbReference type="Proteomes" id="UP001165287"/>
    </source>
</evidence>
<feature type="coiled-coil region" evidence="1">
    <location>
        <begin position="91"/>
        <end position="121"/>
    </location>
</feature>
<evidence type="ECO:0008006" key="4">
    <source>
        <dbReference type="Google" id="ProtNLM"/>
    </source>
</evidence>
<dbReference type="Proteomes" id="UP001165287">
    <property type="component" value="Unassembled WGS sequence"/>
</dbReference>